<organism evidence="3 4">
    <name type="scientific">Entomortierella parvispora</name>
    <dbReference type="NCBI Taxonomy" id="205924"/>
    <lineage>
        <taxon>Eukaryota</taxon>
        <taxon>Fungi</taxon>
        <taxon>Fungi incertae sedis</taxon>
        <taxon>Mucoromycota</taxon>
        <taxon>Mortierellomycotina</taxon>
        <taxon>Mortierellomycetes</taxon>
        <taxon>Mortierellales</taxon>
        <taxon>Mortierellaceae</taxon>
        <taxon>Entomortierella</taxon>
    </lineage>
</organism>
<evidence type="ECO:0000313" key="3">
    <source>
        <dbReference type="EMBL" id="GJJ68821.1"/>
    </source>
</evidence>
<reference evidence="3" key="2">
    <citation type="journal article" date="2022" name="Microbiol. Resour. Announc.">
        <title>Whole-Genome Sequence of Entomortierella parvispora E1425, a Mucoromycotan Fungus Associated with Burkholderiaceae-Related Endosymbiotic Bacteria.</title>
        <authorList>
            <person name="Herlambang A."/>
            <person name="Guo Y."/>
            <person name="Takashima Y."/>
            <person name="Narisawa K."/>
            <person name="Ohta H."/>
            <person name="Nishizawa T."/>
        </authorList>
    </citation>
    <scope>NUCLEOTIDE SEQUENCE</scope>
    <source>
        <strain evidence="3">E1425</strain>
    </source>
</reference>
<dbReference type="Proteomes" id="UP000827284">
    <property type="component" value="Unassembled WGS sequence"/>
</dbReference>
<evidence type="ECO:0000313" key="4">
    <source>
        <dbReference type="Proteomes" id="UP000827284"/>
    </source>
</evidence>
<sequence length="411" mass="47505">MNRDHSPQGDVPRHSPEPVLPSTPTRRSNSQRQTTASGTPTKTPTPATPSKQRILTPRSNSNNSGSTPHRNEYTSPSIAPGTKQDSTTPAYPESTVLMKRSFSNAKIDLSDFRPVDTQVLEKIKNLEISLEQHQNSIKELKTTIRATKNERMLMTAAHDKEMIALNEMLSDLNRSVTELEEQENRQMDKRQELLDSIQILREELDTKDNEIARIQQEFEQSRENRETLFRERYESEKDELEKTLESKEKLLEELDEIMKLQQEFDEAAAGVMSTCGVHEAEALKARVRELDDTILDLERAVIDSRNSTQVEEKTADDLVLMFEKIYERRIRSYSEEIEQTLQKAEETERERDQLANDTLREYLDINQLSSEAEDRATKEEFDLMMGRGELAELEARLQSLRIQLDQRLRIP</sequence>
<feature type="coiled-coil region" evidence="1">
    <location>
        <begin position="123"/>
        <end position="357"/>
    </location>
</feature>
<feature type="compositionally biased region" description="Basic and acidic residues" evidence="2">
    <location>
        <begin position="1"/>
        <end position="16"/>
    </location>
</feature>
<name>A0A9P3H2B2_9FUNG</name>
<feature type="compositionally biased region" description="Low complexity" evidence="2">
    <location>
        <begin position="34"/>
        <end position="51"/>
    </location>
</feature>
<gene>
    <name evidence="3" type="ORF">EMPS_01167</name>
</gene>
<evidence type="ECO:0000256" key="1">
    <source>
        <dbReference type="SAM" id="Coils"/>
    </source>
</evidence>
<keyword evidence="4" id="KW-1185">Reference proteome</keyword>
<evidence type="ECO:0000256" key="2">
    <source>
        <dbReference type="SAM" id="MobiDB-lite"/>
    </source>
</evidence>
<proteinExistence type="predicted"/>
<keyword evidence="1" id="KW-0175">Coiled coil</keyword>
<accession>A0A9P3H2B2</accession>
<feature type="coiled-coil region" evidence="1">
    <location>
        <begin position="383"/>
        <end position="410"/>
    </location>
</feature>
<reference evidence="3" key="1">
    <citation type="submission" date="2021-11" db="EMBL/GenBank/DDBJ databases">
        <authorList>
            <person name="Herlambang A."/>
            <person name="Guo Y."/>
            <person name="Takashima Y."/>
            <person name="Nishizawa T."/>
        </authorList>
    </citation>
    <scope>NUCLEOTIDE SEQUENCE</scope>
    <source>
        <strain evidence="3">E1425</strain>
    </source>
</reference>
<feature type="compositionally biased region" description="Polar residues" evidence="2">
    <location>
        <begin position="22"/>
        <end position="33"/>
    </location>
</feature>
<dbReference type="EMBL" id="BQFW01000002">
    <property type="protein sequence ID" value="GJJ68821.1"/>
    <property type="molecule type" value="Genomic_DNA"/>
</dbReference>
<comment type="caution">
    <text evidence="3">The sequence shown here is derived from an EMBL/GenBank/DDBJ whole genome shotgun (WGS) entry which is preliminary data.</text>
</comment>
<dbReference type="OrthoDB" id="2445852at2759"/>
<feature type="region of interest" description="Disordered" evidence="2">
    <location>
        <begin position="1"/>
        <end position="90"/>
    </location>
</feature>
<dbReference type="AlphaFoldDB" id="A0A9P3H2B2"/>
<feature type="compositionally biased region" description="Polar residues" evidence="2">
    <location>
        <begin position="57"/>
        <end position="89"/>
    </location>
</feature>
<protein>
    <submittedName>
        <fullName evidence="3">Uncharacterized protein</fullName>
    </submittedName>
</protein>